<keyword evidence="4" id="KW-0503">Monooxygenase</keyword>
<sequence length="294" mass="31834">MRDRKKVHDVTGKLIVGLGLGLGPAPIKDYLDDSHRAAELGFDVIELPDHLGMVAPLPTLAAIATAVPRVRVTNLVLNASFYRPHLLARDIAAVHQLSGGRFITSLGAGYAEQEFATVGIPYPSPGQRVRTVTSTASAIKDILADPAFVTHSDTPPPLTRIAGAGDRLLASAAQYADMVLFDPVLTESALAERIDYTRAHAGARAQDITFCFSFTDIALDDRTPDLAVLRSVLPHLSEEELLALPAVLKGSLDEAIAKIRRLRELGIDYLTFDRTPSVDWNTLERLITAVRQDS</sequence>
<organism evidence="6 7">
    <name type="scientific">Mycolicibacterium murale</name>
    <dbReference type="NCBI Taxonomy" id="182220"/>
    <lineage>
        <taxon>Bacteria</taxon>
        <taxon>Bacillati</taxon>
        <taxon>Actinomycetota</taxon>
        <taxon>Actinomycetes</taxon>
        <taxon>Mycobacteriales</taxon>
        <taxon>Mycobacteriaceae</taxon>
        <taxon>Mycolicibacterium</taxon>
    </lineage>
</organism>
<keyword evidence="3" id="KW-0560">Oxidoreductase</keyword>
<dbReference type="InterPro" id="IPR036661">
    <property type="entry name" value="Luciferase-like_sf"/>
</dbReference>
<dbReference type="Gene3D" id="3.20.20.30">
    <property type="entry name" value="Luciferase-like domain"/>
    <property type="match status" value="1"/>
</dbReference>
<evidence type="ECO:0000256" key="4">
    <source>
        <dbReference type="ARBA" id="ARBA00023033"/>
    </source>
</evidence>
<dbReference type="InterPro" id="IPR050172">
    <property type="entry name" value="SsuD_RutA_monooxygenase"/>
</dbReference>
<proteinExistence type="predicted"/>
<dbReference type="NCBIfam" id="TIGR03621">
    <property type="entry name" value="F420_MSMEG_2516"/>
    <property type="match status" value="1"/>
</dbReference>
<dbReference type="PANTHER" id="PTHR42847">
    <property type="entry name" value="ALKANESULFONATE MONOOXYGENASE"/>
    <property type="match status" value="1"/>
</dbReference>
<dbReference type="SUPFAM" id="SSF51679">
    <property type="entry name" value="Bacterial luciferase-like"/>
    <property type="match status" value="1"/>
</dbReference>
<keyword evidence="7" id="KW-1185">Reference proteome</keyword>
<evidence type="ECO:0000256" key="1">
    <source>
        <dbReference type="ARBA" id="ARBA00022630"/>
    </source>
</evidence>
<dbReference type="InterPro" id="IPR019923">
    <property type="entry name" value="Lucif-like_OxRdtase_MSMEG_2516"/>
</dbReference>
<dbReference type="EMBL" id="BLKT01000003">
    <property type="protein sequence ID" value="GFG56387.1"/>
    <property type="molecule type" value="Genomic_DNA"/>
</dbReference>
<protein>
    <submittedName>
        <fullName evidence="6">LLM class F420-dependent oxidoreductase</fullName>
    </submittedName>
</protein>
<evidence type="ECO:0000259" key="5">
    <source>
        <dbReference type="Pfam" id="PF00296"/>
    </source>
</evidence>
<evidence type="ECO:0000313" key="7">
    <source>
        <dbReference type="Proteomes" id="UP000465241"/>
    </source>
</evidence>
<dbReference type="GO" id="GO:0008726">
    <property type="term" value="F:alkanesulfonate monooxygenase activity"/>
    <property type="evidence" value="ECO:0007669"/>
    <property type="project" value="TreeGrafter"/>
</dbReference>
<dbReference type="PANTHER" id="PTHR42847:SF4">
    <property type="entry name" value="ALKANESULFONATE MONOOXYGENASE-RELATED"/>
    <property type="match status" value="1"/>
</dbReference>
<dbReference type="Proteomes" id="UP000465241">
    <property type="component" value="Unassembled WGS sequence"/>
</dbReference>
<keyword evidence="2" id="KW-0288">FMN</keyword>
<reference evidence="6 7" key="1">
    <citation type="journal article" date="2019" name="Emerg. Microbes Infect.">
        <title>Comprehensive subspecies identification of 175 nontuberculous mycobacteria species based on 7547 genomic profiles.</title>
        <authorList>
            <person name="Matsumoto Y."/>
            <person name="Kinjo T."/>
            <person name="Motooka D."/>
            <person name="Nabeya D."/>
            <person name="Jung N."/>
            <person name="Uechi K."/>
            <person name="Horii T."/>
            <person name="Iida T."/>
            <person name="Fujita J."/>
            <person name="Nakamura S."/>
        </authorList>
    </citation>
    <scope>NUCLEOTIDE SEQUENCE [LARGE SCALE GENOMIC DNA]</scope>
    <source>
        <strain evidence="6 7">JCM 13392</strain>
    </source>
</reference>
<accession>A0A7I9WGH0</accession>
<dbReference type="InterPro" id="IPR011251">
    <property type="entry name" value="Luciferase-like_dom"/>
</dbReference>
<evidence type="ECO:0000313" key="6">
    <source>
        <dbReference type="EMBL" id="GFG56387.1"/>
    </source>
</evidence>
<keyword evidence="1" id="KW-0285">Flavoprotein</keyword>
<feature type="domain" description="Luciferase-like" evidence="5">
    <location>
        <begin position="26"/>
        <end position="222"/>
    </location>
</feature>
<gene>
    <name evidence="6" type="ORF">MMUR_05230</name>
</gene>
<name>A0A7I9WGH0_9MYCO</name>
<dbReference type="Pfam" id="PF00296">
    <property type="entry name" value="Bac_luciferase"/>
    <property type="match status" value="1"/>
</dbReference>
<dbReference type="AlphaFoldDB" id="A0A7I9WGH0"/>
<evidence type="ECO:0000256" key="2">
    <source>
        <dbReference type="ARBA" id="ARBA00022643"/>
    </source>
</evidence>
<dbReference type="GO" id="GO:0046306">
    <property type="term" value="P:alkanesulfonate catabolic process"/>
    <property type="evidence" value="ECO:0007669"/>
    <property type="project" value="TreeGrafter"/>
</dbReference>
<evidence type="ECO:0000256" key="3">
    <source>
        <dbReference type="ARBA" id="ARBA00023002"/>
    </source>
</evidence>
<comment type="caution">
    <text evidence="6">The sequence shown here is derived from an EMBL/GenBank/DDBJ whole genome shotgun (WGS) entry which is preliminary data.</text>
</comment>